<keyword evidence="1" id="KW-0812">Transmembrane</keyword>
<evidence type="ECO:0000256" key="1">
    <source>
        <dbReference type="SAM" id="Phobius"/>
    </source>
</evidence>
<evidence type="ECO:0000313" key="2">
    <source>
        <dbReference type="EMBL" id="ADC90962.1"/>
    </source>
</evidence>
<name>D3R339_MAGIU</name>
<keyword evidence="3" id="KW-1185">Reference proteome</keyword>
<dbReference type="AlphaFoldDB" id="D3R339"/>
<keyword evidence="1" id="KW-0472">Membrane</keyword>
<proteinExistence type="predicted"/>
<protein>
    <submittedName>
        <fullName evidence="2">Uncharacterized protein</fullName>
    </submittedName>
</protein>
<dbReference type="Proteomes" id="UP000008234">
    <property type="component" value="Chromosome"/>
</dbReference>
<dbReference type="STRING" id="699246.HMPREF0868_1333"/>
<dbReference type="HOGENOM" id="CLU_3063160_0_0_9"/>
<keyword evidence="1" id="KW-1133">Transmembrane helix</keyword>
<feature type="transmembrane region" description="Helical" evidence="1">
    <location>
        <begin position="6"/>
        <end position="25"/>
    </location>
</feature>
<reference evidence="3" key="1">
    <citation type="submission" date="2009-12" db="EMBL/GenBank/DDBJ databases">
        <title>Sequence of Clostridiales genomosp. BVAB3 str. UPII9-5.</title>
        <authorList>
            <person name="Madupu R."/>
            <person name="Durkin A.S."/>
            <person name="Torralba M."/>
            <person name="Methe B."/>
            <person name="Sutton G.G."/>
            <person name="Strausberg R.L."/>
            <person name="Nelson K.E."/>
        </authorList>
    </citation>
    <scope>NUCLEOTIDE SEQUENCE [LARGE SCALE GENOMIC DNA]</scope>
    <source>
        <strain evidence="3">UPII9-5</strain>
    </source>
</reference>
<gene>
    <name evidence="2" type="ordered locus">HMPREF0868_1333</name>
</gene>
<sequence>MIEPCIFVEYIVGSVYTFTLFFYFCKLFKVHFIYTPNSERSQSVQEPTIPFVW</sequence>
<organism evidence="2 3">
    <name type="scientific">Mageeibacillus indolicus (strain UPII9-5)</name>
    <name type="common">Clostridiales genomosp. BVAB3 (strain UPII9-5)</name>
    <dbReference type="NCBI Taxonomy" id="699246"/>
    <lineage>
        <taxon>Bacteria</taxon>
        <taxon>Bacillati</taxon>
        <taxon>Bacillota</taxon>
        <taxon>Clostridia</taxon>
        <taxon>Eubacteriales</taxon>
        <taxon>Oscillospiraceae</taxon>
        <taxon>Mageeibacillus</taxon>
    </lineage>
</organism>
<dbReference type="EMBL" id="CP001850">
    <property type="protein sequence ID" value="ADC90962.1"/>
    <property type="molecule type" value="Genomic_DNA"/>
</dbReference>
<evidence type="ECO:0000313" key="3">
    <source>
        <dbReference type="Proteomes" id="UP000008234"/>
    </source>
</evidence>
<accession>D3R339</accession>
<dbReference type="KEGG" id="clo:HMPREF0868_1333"/>